<dbReference type="Proteomes" id="UP000183810">
    <property type="component" value="Chromosome"/>
</dbReference>
<evidence type="ECO:0008006" key="3">
    <source>
        <dbReference type="Google" id="ProtNLM"/>
    </source>
</evidence>
<proteinExistence type="predicted"/>
<organism evidence="1 2">
    <name type="scientific">Nocardia mangyaensis</name>
    <dbReference type="NCBI Taxonomy" id="2213200"/>
    <lineage>
        <taxon>Bacteria</taxon>
        <taxon>Bacillati</taxon>
        <taxon>Actinomycetota</taxon>
        <taxon>Actinomycetes</taxon>
        <taxon>Mycobacteriales</taxon>
        <taxon>Nocardiaceae</taxon>
        <taxon>Nocardia</taxon>
    </lineage>
</organism>
<dbReference type="Pfam" id="PF08713">
    <property type="entry name" value="DNA_alkylation"/>
    <property type="match status" value="1"/>
</dbReference>
<accession>A0A1J0VXL8</accession>
<reference evidence="1" key="1">
    <citation type="submission" date="2016-11" db="EMBL/GenBank/DDBJ databases">
        <authorList>
            <person name="Jaros S."/>
            <person name="Januszkiewicz K."/>
            <person name="Wedrychowicz H."/>
        </authorList>
    </citation>
    <scope>NUCLEOTIDE SEQUENCE [LARGE SCALE GENOMIC DNA]</scope>
    <source>
        <strain evidence="1">Y48</strain>
    </source>
</reference>
<name>A0A1J0VXL8_9NOCA</name>
<dbReference type="Gene3D" id="1.25.10.90">
    <property type="match status" value="1"/>
</dbReference>
<dbReference type="AlphaFoldDB" id="A0A1J0VXL8"/>
<protein>
    <recommendedName>
        <fullName evidence="3">DNA alkylation repair protein</fullName>
    </recommendedName>
</protein>
<dbReference type="InterPro" id="IPR016024">
    <property type="entry name" value="ARM-type_fold"/>
</dbReference>
<dbReference type="InterPro" id="IPR014825">
    <property type="entry name" value="DNA_alkylation"/>
</dbReference>
<evidence type="ECO:0000313" key="1">
    <source>
        <dbReference type="EMBL" id="APE36753.1"/>
    </source>
</evidence>
<sequence length="208" mass="22807">MIVTMTVSLSTAAQVVEALHDAADPVEEAKIRNRVADDEPVIGVRMGTLFGIAKSAVDLSGTELDALFEHQAYETRLTAFCVLDFRARRKLADEERATLAHLYLDRHDAISTWDMVDRAAPRVLGWPILIEAIDGGVLDELAGAADPLRRRSAITAPLWFIKQGSSADIEHGLAIASALDGDEHPRVRSAVEIYRKHAFQRLRSQGGV</sequence>
<gene>
    <name evidence="1" type="ORF">BOX37_25655</name>
</gene>
<dbReference type="OrthoDB" id="9775346at2"/>
<dbReference type="KEGG" id="nsl:BOX37_25655"/>
<dbReference type="SUPFAM" id="SSF48371">
    <property type="entry name" value="ARM repeat"/>
    <property type="match status" value="1"/>
</dbReference>
<keyword evidence="2" id="KW-1185">Reference proteome</keyword>
<evidence type="ECO:0000313" key="2">
    <source>
        <dbReference type="Proteomes" id="UP000183810"/>
    </source>
</evidence>
<dbReference type="EMBL" id="CP018082">
    <property type="protein sequence ID" value="APE36753.1"/>
    <property type="molecule type" value="Genomic_DNA"/>
</dbReference>